<dbReference type="EMBL" id="BK015386">
    <property type="protein sequence ID" value="DAE04376.1"/>
    <property type="molecule type" value="Genomic_DNA"/>
</dbReference>
<organism evidence="1">
    <name type="scientific">Siphoviridae sp. ctc6d98</name>
    <dbReference type="NCBI Taxonomy" id="2825569"/>
    <lineage>
        <taxon>Viruses</taxon>
        <taxon>Duplodnaviria</taxon>
        <taxon>Heunggongvirae</taxon>
        <taxon>Uroviricota</taxon>
        <taxon>Caudoviricetes</taxon>
    </lineage>
</organism>
<protein>
    <submittedName>
        <fullName evidence="1">Uncharacterized protein</fullName>
    </submittedName>
</protein>
<sequence>MAQDKIKINGIVIRQPDEGLGYDFETTYDESAKRAQNGKLKASRLFTVEALSYTASNLTLDEMKTILQQVAKGSSFTLHYFSPYYGAWRDGKFYVGRGNLSIGRLIEGGEVYESLSIQMTGVNPI</sequence>
<proteinExistence type="predicted"/>
<name>A0A8S5PCF7_9CAUD</name>
<evidence type="ECO:0000313" key="1">
    <source>
        <dbReference type="EMBL" id="DAE04376.1"/>
    </source>
</evidence>
<accession>A0A8S5PCF7</accession>
<reference evidence="1" key="1">
    <citation type="journal article" date="2021" name="Proc. Natl. Acad. Sci. U.S.A.">
        <title>A Catalog of Tens of Thousands of Viruses from Human Metagenomes Reveals Hidden Associations with Chronic Diseases.</title>
        <authorList>
            <person name="Tisza M.J."/>
            <person name="Buck C.B."/>
        </authorList>
    </citation>
    <scope>NUCLEOTIDE SEQUENCE</scope>
    <source>
        <strain evidence="1">Ctc6d98</strain>
    </source>
</reference>